<dbReference type="EMBL" id="RJUF01000029">
    <property type="protein sequence ID" value="MCP9763455.1"/>
    <property type="molecule type" value="Genomic_DNA"/>
</dbReference>
<gene>
    <name evidence="1" type="ORF">EGI31_10855</name>
</gene>
<proteinExistence type="predicted"/>
<protein>
    <submittedName>
        <fullName evidence="1">Uncharacterized protein</fullName>
    </submittedName>
</protein>
<dbReference type="AlphaFoldDB" id="A0AAE3H5L8"/>
<comment type="caution">
    <text evidence="1">The sequence shown here is derived from an EMBL/GenBank/DDBJ whole genome shotgun (WGS) entry which is preliminary data.</text>
</comment>
<evidence type="ECO:0000313" key="1">
    <source>
        <dbReference type="EMBL" id="MCP9763455.1"/>
    </source>
</evidence>
<keyword evidence="2" id="KW-1185">Reference proteome</keyword>
<sequence>MKKYEINKMYTMWSTDNLKERVERFLNASTANGHKIVSVSFGVNMWWMPTAYITLEKDLS</sequence>
<organism evidence="1 2">
    <name type="scientific">Lacihabitans soyangensis</name>
    <dbReference type="NCBI Taxonomy" id="869394"/>
    <lineage>
        <taxon>Bacteria</taxon>
        <taxon>Pseudomonadati</taxon>
        <taxon>Bacteroidota</taxon>
        <taxon>Cytophagia</taxon>
        <taxon>Cytophagales</taxon>
        <taxon>Leadbetterellaceae</taxon>
        <taxon>Lacihabitans</taxon>
    </lineage>
</organism>
<reference evidence="1 2" key="1">
    <citation type="submission" date="2018-11" db="EMBL/GenBank/DDBJ databases">
        <title>Novel bacteria species description.</title>
        <authorList>
            <person name="Han J.-H."/>
        </authorList>
    </citation>
    <scope>NUCLEOTIDE SEQUENCE [LARGE SCALE GENOMIC DNA]</scope>
    <source>
        <strain evidence="1 2">KCTC23259</strain>
    </source>
</reference>
<evidence type="ECO:0000313" key="2">
    <source>
        <dbReference type="Proteomes" id="UP001204144"/>
    </source>
</evidence>
<dbReference type="RefSeq" id="WP_255037236.1">
    <property type="nucleotide sequence ID" value="NZ_RJUF01000029.1"/>
</dbReference>
<name>A0AAE3H5L8_9BACT</name>
<accession>A0AAE3H5L8</accession>
<dbReference type="Proteomes" id="UP001204144">
    <property type="component" value="Unassembled WGS sequence"/>
</dbReference>